<dbReference type="Proteomes" id="UP000824083">
    <property type="component" value="Unassembled WGS sequence"/>
</dbReference>
<dbReference type="AlphaFoldDB" id="A0A9D1IGJ8"/>
<name>A0A9D1IGJ8_9BURK</name>
<protein>
    <submittedName>
        <fullName evidence="2">YggT family protein</fullName>
    </submittedName>
</protein>
<dbReference type="InterPro" id="IPR003425">
    <property type="entry name" value="CCB3/YggT"/>
</dbReference>
<reference evidence="2" key="1">
    <citation type="submission" date="2020-10" db="EMBL/GenBank/DDBJ databases">
        <authorList>
            <person name="Gilroy R."/>
        </authorList>
    </citation>
    <scope>NUCLEOTIDE SEQUENCE</scope>
    <source>
        <strain evidence="2">7463</strain>
    </source>
</reference>
<dbReference type="Pfam" id="PF02325">
    <property type="entry name" value="CCB3_YggT"/>
    <property type="match status" value="1"/>
</dbReference>
<keyword evidence="1" id="KW-1133">Transmembrane helix</keyword>
<organism evidence="2 3">
    <name type="scientific">Candidatus Aphodousia faecigallinarum</name>
    <dbReference type="NCBI Taxonomy" id="2840677"/>
    <lineage>
        <taxon>Bacteria</taxon>
        <taxon>Pseudomonadati</taxon>
        <taxon>Pseudomonadota</taxon>
        <taxon>Betaproteobacteria</taxon>
        <taxon>Burkholderiales</taxon>
        <taxon>Sutterellaceae</taxon>
        <taxon>Sutterellaceae incertae sedis</taxon>
        <taxon>Candidatus Aphodousia</taxon>
    </lineage>
</organism>
<gene>
    <name evidence="2" type="ORF">IAC56_01075</name>
</gene>
<keyword evidence="1" id="KW-0812">Transmembrane</keyword>
<feature type="transmembrane region" description="Helical" evidence="1">
    <location>
        <begin position="63"/>
        <end position="81"/>
    </location>
</feature>
<evidence type="ECO:0000313" key="2">
    <source>
        <dbReference type="EMBL" id="HIU36863.1"/>
    </source>
</evidence>
<reference evidence="2" key="2">
    <citation type="journal article" date="2021" name="PeerJ">
        <title>Extensive microbial diversity within the chicken gut microbiome revealed by metagenomics and culture.</title>
        <authorList>
            <person name="Gilroy R."/>
            <person name="Ravi A."/>
            <person name="Getino M."/>
            <person name="Pursley I."/>
            <person name="Horton D.L."/>
            <person name="Alikhan N.F."/>
            <person name="Baker D."/>
            <person name="Gharbi K."/>
            <person name="Hall N."/>
            <person name="Watson M."/>
            <person name="Adriaenssens E.M."/>
            <person name="Foster-Nyarko E."/>
            <person name="Jarju S."/>
            <person name="Secka A."/>
            <person name="Antonio M."/>
            <person name="Oren A."/>
            <person name="Chaudhuri R.R."/>
            <person name="La Ragione R."/>
            <person name="Hildebrand F."/>
            <person name="Pallen M.J."/>
        </authorList>
    </citation>
    <scope>NUCLEOTIDE SEQUENCE</scope>
    <source>
        <strain evidence="2">7463</strain>
    </source>
</reference>
<keyword evidence="1" id="KW-0472">Membrane</keyword>
<feature type="transmembrane region" description="Helical" evidence="1">
    <location>
        <begin position="113"/>
        <end position="134"/>
    </location>
</feature>
<evidence type="ECO:0000313" key="3">
    <source>
        <dbReference type="Proteomes" id="UP000824083"/>
    </source>
</evidence>
<feature type="transmembrane region" description="Helical" evidence="1">
    <location>
        <begin position="155"/>
        <end position="173"/>
    </location>
</feature>
<dbReference type="EMBL" id="DVMY01000023">
    <property type="protein sequence ID" value="HIU36863.1"/>
    <property type="molecule type" value="Genomic_DNA"/>
</dbReference>
<feature type="transmembrane region" description="Helical" evidence="1">
    <location>
        <begin position="6"/>
        <end position="29"/>
    </location>
</feature>
<comment type="caution">
    <text evidence="2">The sequence shown here is derived from an EMBL/GenBank/DDBJ whole genome shotgun (WGS) entry which is preliminary data.</text>
</comment>
<accession>A0A9D1IGJ8</accession>
<sequence>MMASFIAFLFNMITTFVGCLLILRAYVFYQRLSIFDPIARLAWFGTNWLVVPVSRLVKPGRRWEWASVLSAFIMAAVVAVVTRQVTGLPVGWLGVPICAFFLLLRWILELVLWGTIIYVVLSWLQPASPAYGMVWRLMNPILGPISSRLPRLAGIDWSPLIIFLIVNALLYWVTPLSQGYFVSAWL</sequence>
<proteinExistence type="predicted"/>
<evidence type="ECO:0000256" key="1">
    <source>
        <dbReference type="SAM" id="Phobius"/>
    </source>
</evidence>
<dbReference type="GO" id="GO:0016020">
    <property type="term" value="C:membrane"/>
    <property type="evidence" value="ECO:0007669"/>
    <property type="project" value="InterPro"/>
</dbReference>